<evidence type="ECO:0000256" key="8">
    <source>
        <dbReference type="SAM" id="MobiDB-lite"/>
    </source>
</evidence>
<dbReference type="GO" id="GO:0004674">
    <property type="term" value="F:protein serine/threonine kinase activity"/>
    <property type="evidence" value="ECO:0007669"/>
    <property type="project" value="UniProtKB-EC"/>
</dbReference>
<feature type="binding site" evidence="7">
    <location>
        <position position="354"/>
    </location>
    <ligand>
        <name>ATP</name>
        <dbReference type="ChEBI" id="CHEBI:30616"/>
    </ligand>
</feature>
<organism evidence="10 11">
    <name type="scientific">Armadillidium nasatum</name>
    <dbReference type="NCBI Taxonomy" id="96803"/>
    <lineage>
        <taxon>Eukaryota</taxon>
        <taxon>Metazoa</taxon>
        <taxon>Ecdysozoa</taxon>
        <taxon>Arthropoda</taxon>
        <taxon>Crustacea</taxon>
        <taxon>Multicrustacea</taxon>
        <taxon>Malacostraca</taxon>
        <taxon>Eumalacostraca</taxon>
        <taxon>Peracarida</taxon>
        <taxon>Isopoda</taxon>
        <taxon>Oniscidea</taxon>
        <taxon>Crinocheta</taxon>
        <taxon>Armadillidiidae</taxon>
        <taxon>Armadillidium</taxon>
    </lineage>
</organism>
<evidence type="ECO:0000256" key="1">
    <source>
        <dbReference type="ARBA" id="ARBA00008874"/>
    </source>
</evidence>
<dbReference type="GO" id="GO:0005524">
    <property type="term" value="F:ATP binding"/>
    <property type="evidence" value="ECO:0007669"/>
    <property type="project" value="UniProtKB-UniRule"/>
</dbReference>
<dbReference type="Gene3D" id="3.90.810.10">
    <property type="entry name" value="CRIB domain"/>
    <property type="match status" value="1"/>
</dbReference>
<comment type="similarity">
    <text evidence="1">Belongs to the protein kinase superfamily. STE Ser/Thr protein kinase family. STE20 subfamily.</text>
</comment>
<keyword evidence="10" id="KW-0418">Kinase</keyword>
<evidence type="ECO:0000256" key="2">
    <source>
        <dbReference type="ARBA" id="ARBA00012513"/>
    </source>
</evidence>
<keyword evidence="3 7" id="KW-0547">Nucleotide-binding</keyword>
<dbReference type="Proteomes" id="UP000326759">
    <property type="component" value="Unassembled WGS sequence"/>
</dbReference>
<dbReference type="InterPro" id="IPR051931">
    <property type="entry name" value="PAK3-like"/>
</dbReference>
<dbReference type="InterPro" id="IPR000095">
    <property type="entry name" value="CRIB_dom"/>
</dbReference>
<dbReference type="InterPro" id="IPR011009">
    <property type="entry name" value="Kinase-like_dom_sf"/>
</dbReference>
<dbReference type="Gene3D" id="1.10.510.10">
    <property type="entry name" value="Transferase(Phosphotransferase) domain 1"/>
    <property type="match status" value="1"/>
</dbReference>
<evidence type="ECO:0000313" key="11">
    <source>
        <dbReference type="Proteomes" id="UP000326759"/>
    </source>
</evidence>
<sequence>MSFKQQRRDGKNNERKSGLPLTRNSSLGIGDYASLSKSNEFSEFPPKPPMRTSSLTSLRPLQNENEYPFNDEHENKWKLFFQKTPDFLRTFFKMAPAVTYNQSEASNISLPFAVHRVVHGLPPEWEKELTTSNITKEDQMRNPQAVYHAVATLHETRESTVKYMVPFDSLDYDELPSGPPRRFINDYDLDYDFPPSGPPRHVSIKKTESGHSSPDNEFLPTIRESRESRDLSFSSDPISHTPKKAPEIVPARAAPPIPNRPERTKSMYTKEVSQLQEDHKEVNRMTPCDHLNGNSLKKLSKKEGLEYVLRELKKVVTVGDFSKHYMTLSKIGQGASGIVLSAANRSTGETVAVKQMVLSKQPRPELIYNELRVMEGNKHPNIVNYIEILFNEGCEGIVADFGFCARLTPEQSQRTTLVGTPYWMAPEVVSRKQYGPVVDIWSLGIMTIEMIDGEPPYMAEDPLKALYLIATTGKPTIKQRQKLSPDCLSFLDHCLVVEGNKRQSASVLLKK</sequence>
<dbReference type="PANTHER" id="PTHR45832">
    <property type="entry name" value="SERINE/THREONINE-PROTEIN KINASE SAMKA-RELATED-RELATED"/>
    <property type="match status" value="1"/>
</dbReference>
<dbReference type="AlphaFoldDB" id="A0A5N5TFG0"/>
<dbReference type="Gene3D" id="3.30.200.20">
    <property type="entry name" value="Phosphorylase Kinase, domain 1"/>
    <property type="match status" value="1"/>
</dbReference>
<protein>
    <recommendedName>
        <fullName evidence="2">non-specific serine/threonine protein kinase</fullName>
        <ecNumber evidence="2">2.7.11.1</ecNumber>
    </recommendedName>
</protein>
<dbReference type="EMBL" id="SEYY01004264">
    <property type="protein sequence ID" value="KAB7503875.1"/>
    <property type="molecule type" value="Genomic_DNA"/>
</dbReference>
<evidence type="ECO:0000256" key="4">
    <source>
        <dbReference type="ARBA" id="ARBA00022840"/>
    </source>
</evidence>
<accession>A0A5N5TFG0</accession>
<dbReference type="OrthoDB" id="1022360at2759"/>
<name>A0A5N5TFG0_9CRUS</name>
<dbReference type="InterPro" id="IPR017441">
    <property type="entry name" value="Protein_kinase_ATP_BS"/>
</dbReference>
<dbReference type="InterPro" id="IPR000719">
    <property type="entry name" value="Prot_kinase_dom"/>
</dbReference>
<gene>
    <name evidence="10" type="primary">pak-1</name>
    <name evidence="10" type="ORF">Anas_09134</name>
</gene>
<feature type="region of interest" description="Disordered" evidence="8">
    <location>
        <begin position="196"/>
        <end position="246"/>
    </location>
</feature>
<dbReference type="InterPro" id="IPR036936">
    <property type="entry name" value="CRIB_dom_sf"/>
</dbReference>
<evidence type="ECO:0000256" key="6">
    <source>
        <dbReference type="ARBA" id="ARBA00048679"/>
    </source>
</evidence>
<evidence type="ECO:0000313" key="10">
    <source>
        <dbReference type="EMBL" id="KAB7503875.1"/>
    </source>
</evidence>
<feature type="region of interest" description="Disordered" evidence="8">
    <location>
        <begin position="1"/>
        <end position="59"/>
    </location>
</feature>
<comment type="catalytic activity">
    <reaction evidence="6">
        <text>L-seryl-[protein] + ATP = O-phospho-L-seryl-[protein] + ADP + H(+)</text>
        <dbReference type="Rhea" id="RHEA:17989"/>
        <dbReference type="Rhea" id="RHEA-COMP:9863"/>
        <dbReference type="Rhea" id="RHEA-COMP:11604"/>
        <dbReference type="ChEBI" id="CHEBI:15378"/>
        <dbReference type="ChEBI" id="CHEBI:29999"/>
        <dbReference type="ChEBI" id="CHEBI:30616"/>
        <dbReference type="ChEBI" id="CHEBI:83421"/>
        <dbReference type="ChEBI" id="CHEBI:456216"/>
        <dbReference type="EC" id="2.7.11.1"/>
    </reaction>
</comment>
<feature type="compositionally biased region" description="Basic and acidic residues" evidence="8">
    <location>
        <begin position="1"/>
        <end position="17"/>
    </location>
</feature>
<dbReference type="EC" id="2.7.11.1" evidence="2"/>
<evidence type="ECO:0000256" key="7">
    <source>
        <dbReference type="PROSITE-ProRule" id="PRU10141"/>
    </source>
</evidence>
<evidence type="ECO:0000256" key="3">
    <source>
        <dbReference type="ARBA" id="ARBA00022741"/>
    </source>
</evidence>
<reference evidence="10 11" key="1">
    <citation type="journal article" date="2019" name="PLoS Biol.">
        <title>Sex chromosomes control vertical transmission of feminizing Wolbachia symbionts in an isopod.</title>
        <authorList>
            <person name="Becking T."/>
            <person name="Chebbi M.A."/>
            <person name="Giraud I."/>
            <person name="Moumen B."/>
            <person name="Laverre T."/>
            <person name="Caubet Y."/>
            <person name="Peccoud J."/>
            <person name="Gilbert C."/>
            <person name="Cordaux R."/>
        </authorList>
    </citation>
    <scope>NUCLEOTIDE SEQUENCE [LARGE SCALE GENOMIC DNA]</scope>
    <source>
        <strain evidence="10">ANa2</strain>
        <tissue evidence="10">Whole body excluding digestive tract and cuticle</tissue>
    </source>
</reference>
<comment type="caution">
    <text evidence="10">The sequence shown here is derived from an EMBL/GenBank/DDBJ whole genome shotgun (WGS) entry which is preliminary data.</text>
</comment>
<comment type="catalytic activity">
    <reaction evidence="5">
        <text>L-threonyl-[protein] + ATP = O-phospho-L-threonyl-[protein] + ADP + H(+)</text>
        <dbReference type="Rhea" id="RHEA:46608"/>
        <dbReference type="Rhea" id="RHEA-COMP:11060"/>
        <dbReference type="Rhea" id="RHEA-COMP:11605"/>
        <dbReference type="ChEBI" id="CHEBI:15378"/>
        <dbReference type="ChEBI" id="CHEBI:30013"/>
        <dbReference type="ChEBI" id="CHEBI:30616"/>
        <dbReference type="ChEBI" id="CHEBI:61977"/>
        <dbReference type="ChEBI" id="CHEBI:456216"/>
        <dbReference type="EC" id="2.7.11.1"/>
    </reaction>
</comment>
<keyword evidence="4 7" id="KW-0067">ATP-binding</keyword>
<dbReference type="PROSITE" id="PS50011">
    <property type="entry name" value="PROTEIN_KINASE_DOM"/>
    <property type="match status" value="1"/>
</dbReference>
<dbReference type="SUPFAM" id="SSF56112">
    <property type="entry name" value="Protein kinase-like (PK-like)"/>
    <property type="match status" value="1"/>
</dbReference>
<keyword evidence="10" id="KW-0808">Transferase</keyword>
<dbReference type="Pfam" id="PF00786">
    <property type="entry name" value="PBD"/>
    <property type="match status" value="1"/>
</dbReference>
<evidence type="ECO:0000256" key="5">
    <source>
        <dbReference type="ARBA" id="ARBA00047899"/>
    </source>
</evidence>
<proteinExistence type="inferred from homology"/>
<evidence type="ECO:0000259" key="9">
    <source>
        <dbReference type="PROSITE" id="PS50011"/>
    </source>
</evidence>
<dbReference type="PANTHER" id="PTHR45832:SF22">
    <property type="entry name" value="SERINE_THREONINE-PROTEIN KINASE SAMKA-RELATED"/>
    <property type="match status" value="1"/>
</dbReference>
<keyword evidence="11" id="KW-1185">Reference proteome</keyword>
<dbReference type="Pfam" id="PF00069">
    <property type="entry name" value="Pkinase"/>
    <property type="match status" value="2"/>
</dbReference>
<dbReference type="PROSITE" id="PS00107">
    <property type="entry name" value="PROTEIN_KINASE_ATP"/>
    <property type="match status" value="1"/>
</dbReference>
<feature type="domain" description="Protein kinase" evidence="9">
    <location>
        <begin position="169"/>
        <end position="511"/>
    </location>
</feature>